<feature type="transmembrane region" description="Helical" evidence="1">
    <location>
        <begin position="81"/>
        <end position="103"/>
    </location>
</feature>
<feature type="transmembrane region" description="Helical" evidence="1">
    <location>
        <begin position="240"/>
        <end position="260"/>
    </location>
</feature>
<feature type="transmembrane region" description="Helical" evidence="1">
    <location>
        <begin position="390"/>
        <end position="419"/>
    </location>
</feature>
<keyword evidence="1" id="KW-0472">Membrane</keyword>
<dbReference type="EMBL" id="VBTE01000002">
    <property type="protein sequence ID" value="TLQ09405.1"/>
    <property type="molecule type" value="Genomic_DNA"/>
</dbReference>
<gene>
    <name evidence="2" type="ORF">FEZ48_01245</name>
</gene>
<protein>
    <submittedName>
        <fullName evidence="2">ABC transporter permease</fullName>
    </submittedName>
</protein>
<proteinExistence type="predicted"/>
<name>A0A5R9C817_9LACT</name>
<feature type="transmembrane region" description="Helical" evidence="1">
    <location>
        <begin position="161"/>
        <end position="185"/>
    </location>
</feature>
<keyword evidence="1" id="KW-0812">Transmembrane</keyword>
<organism evidence="2 3">
    <name type="scientific">Marinilactibacillus psychrotolerans</name>
    <dbReference type="NCBI Taxonomy" id="191770"/>
    <lineage>
        <taxon>Bacteria</taxon>
        <taxon>Bacillati</taxon>
        <taxon>Bacillota</taxon>
        <taxon>Bacilli</taxon>
        <taxon>Lactobacillales</taxon>
        <taxon>Carnobacteriaceae</taxon>
        <taxon>Marinilactibacillus</taxon>
    </lineage>
</organism>
<dbReference type="Proteomes" id="UP000307201">
    <property type="component" value="Unassembled WGS sequence"/>
</dbReference>
<feature type="transmembrane region" description="Helical" evidence="1">
    <location>
        <begin position="135"/>
        <end position="155"/>
    </location>
</feature>
<feature type="transmembrane region" description="Helical" evidence="1">
    <location>
        <begin position="299"/>
        <end position="316"/>
    </location>
</feature>
<keyword evidence="1" id="KW-1133">Transmembrane helix</keyword>
<dbReference type="OrthoDB" id="2014935at2"/>
<feature type="transmembrane region" description="Helical" evidence="1">
    <location>
        <begin position="346"/>
        <end position="370"/>
    </location>
</feature>
<feature type="transmembrane region" description="Helical" evidence="1">
    <location>
        <begin position="21"/>
        <end position="45"/>
    </location>
</feature>
<sequence>MMQSFKQSKKLLYFSLKREKIKLLFWLTGCLSFVLIGIIAFVFIYDDPIDRQAMVGAMSNPAMEALFGKVIGIDNYTIGAMYSHTMTVMTLSLISISAILLVVRNTRLEEEEGMIEVFRALPTGKLAHTTSAMTLLAIYNITLAVLSAIILIAFGDNSMDVNGAVLTGSIYGLVGIFYGSVALLFSQLSSSSRNATMYSLLFLGLTYLMRIIGDTGIEWLSWMSPLGLLYRTKPFVTNDWMPVLLILIGTFLFISIAFVLQNYRDLGSGLLPSKAGSRSASKLLKTVPGLALNLLKTPLLVWILSLIVLGVTYGSVMGDLETLIAGNEVIGKIIENNPDQNIVKQFIAIILGLLSIATVIPVVQILMKLYSEEKKGRSVYLLVGKHSRNYVLGVFVALSFLSSLLLQTAQVTTFALAVMTTQVKGVVFTDILLSGLAYLPALWTMIGLVVLLFGWLPRMIFSTWILLGFSFVILYFSNLFDIPEWLKGISPFYHVPDVLAGEMSFISLFVLLILGILFSFIGFIGFNKRDSIT</sequence>
<evidence type="ECO:0000313" key="2">
    <source>
        <dbReference type="EMBL" id="TLQ09405.1"/>
    </source>
</evidence>
<dbReference type="STRING" id="191770.SAMN04488013_11232"/>
<evidence type="ECO:0000313" key="3">
    <source>
        <dbReference type="Proteomes" id="UP000307201"/>
    </source>
</evidence>
<evidence type="ECO:0000256" key="1">
    <source>
        <dbReference type="SAM" id="Phobius"/>
    </source>
</evidence>
<dbReference type="AlphaFoldDB" id="A0A5R9C817"/>
<accession>A0A5R9C817</accession>
<feature type="transmembrane region" description="Helical" evidence="1">
    <location>
        <begin position="431"/>
        <end position="456"/>
    </location>
</feature>
<feature type="transmembrane region" description="Helical" evidence="1">
    <location>
        <begin position="503"/>
        <end position="526"/>
    </location>
</feature>
<feature type="transmembrane region" description="Helical" evidence="1">
    <location>
        <begin position="463"/>
        <end position="483"/>
    </location>
</feature>
<dbReference type="RefSeq" id="WP_138470557.1">
    <property type="nucleotide sequence ID" value="NZ_VBTE01000002.1"/>
</dbReference>
<reference evidence="2 3" key="1">
    <citation type="submission" date="2019-05" db="EMBL/GenBank/DDBJ databases">
        <title>The metagenome of a microbial culture collection derived from dairy environment covers the genomic content of the human microbiome.</title>
        <authorList>
            <person name="Roder T."/>
            <person name="Wuthrich D."/>
            <person name="Sattari Z."/>
            <person name="Von Ah U."/>
            <person name="Bar C."/>
            <person name="Ronchi F."/>
            <person name="Macpherson A.J."/>
            <person name="Ganal-Vonarburg S.C."/>
            <person name="Bruggmann R."/>
            <person name="Vergeres G."/>
        </authorList>
    </citation>
    <scope>NUCLEOTIDE SEQUENCE [LARGE SCALE GENOMIC DNA]</scope>
    <source>
        <strain evidence="2 3">FAM 24235</strain>
    </source>
</reference>
<feature type="transmembrane region" description="Helical" evidence="1">
    <location>
        <begin position="197"/>
        <end position="220"/>
    </location>
</feature>
<comment type="caution">
    <text evidence="2">The sequence shown here is derived from an EMBL/GenBank/DDBJ whole genome shotgun (WGS) entry which is preliminary data.</text>
</comment>